<dbReference type="Proteomes" id="UP000018144">
    <property type="component" value="Unassembled WGS sequence"/>
</dbReference>
<proteinExistence type="predicted"/>
<dbReference type="EMBL" id="HF935586">
    <property type="protein sequence ID" value="CCX11034.1"/>
    <property type="molecule type" value="Genomic_DNA"/>
</dbReference>
<name>U4LGW3_PYROM</name>
<accession>U4LGW3</accession>
<protein>
    <submittedName>
        <fullName evidence="1">Uncharacterized protein</fullName>
    </submittedName>
</protein>
<evidence type="ECO:0000313" key="1">
    <source>
        <dbReference type="EMBL" id="CCX11034.1"/>
    </source>
</evidence>
<organism evidence="1 2">
    <name type="scientific">Pyronema omphalodes (strain CBS 100304)</name>
    <name type="common">Pyronema confluens</name>
    <dbReference type="NCBI Taxonomy" id="1076935"/>
    <lineage>
        <taxon>Eukaryota</taxon>
        <taxon>Fungi</taxon>
        <taxon>Dikarya</taxon>
        <taxon>Ascomycota</taxon>
        <taxon>Pezizomycotina</taxon>
        <taxon>Pezizomycetes</taxon>
        <taxon>Pezizales</taxon>
        <taxon>Pyronemataceae</taxon>
        <taxon>Pyronema</taxon>
    </lineage>
</organism>
<sequence>MKVDRNNP</sequence>
<keyword evidence="2" id="KW-1185">Reference proteome</keyword>
<gene>
    <name evidence="1" type="ORF">PCON_10628</name>
</gene>
<evidence type="ECO:0000313" key="2">
    <source>
        <dbReference type="Proteomes" id="UP000018144"/>
    </source>
</evidence>
<reference evidence="1 2" key="1">
    <citation type="journal article" date="2013" name="PLoS Genet.">
        <title>The genome and development-dependent transcriptomes of Pyronema confluens: a window into fungal evolution.</title>
        <authorList>
            <person name="Traeger S."/>
            <person name="Altegoer F."/>
            <person name="Freitag M."/>
            <person name="Gabaldon T."/>
            <person name="Kempken F."/>
            <person name="Kumar A."/>
            <person name="Marcet-Houben M."/>
            <person name="Poggeler S."/>
            <person name="Stajich J.E."/>
            <person name="Nowrousian M."/>
        </authorList>
    </citation>
    <scope>NUCLEOTIDE SEQUENCE [LARGE SCALE GENOMIC DNA]</scope>
    <source>
        <strain evidence="2">CBS 100304</strain>
        <tissue evidence="1">Vegetative mycelium</tissue>
    </source>
</reference>